<protein>
    <submittedName>
        <fullName evidence="5">Dehydrogenase E1 component</fullName>
    </submittedName>
</protein>
<comment type="caution">
    <text evidence="5">The sequence shown here is derived from an EMBL/GenBank/DDBJ whole genome shotgun (WGS) entry which is preliminary data.</text>
</comment>
<comment type="cofactor">
    <cofactor evidence="1">
        <name>thiamine diphosphate</name>
        <dbReference type="ChEBI" id="CHEBI:58937"/>
    </cofactor>
</comment>
<dbReference type="EMBL" id="ABVL01000043">
    <property type="protein sequence ID" value="EDY16006.1"/>
    <property type="molecule type" value="Genomic_DNA"/>
</dbReference>
<dbReference type="STRING" id="497964.CfE428DRAFT_6473"/>
<feature type="domain" description="Dehydrogenase E1 component" evidence="4">
    <location>
        <begin position="29"/>
        <end position="324"/>
    </location>
</feature>
<dbReference type="eggNOG" id="COG1071">
    <property type="taxonomic scope" value="Bacteria"/>
</dbReference>
<name>B4DC32_9BACT</name>
<sequence length="345" mass="36720">MVQATAVSTASADTSDLKARFLTAFRWMLLARVVEEKLAALYRGGKITGGVFLGKGQEALSVATAMALRKGDVFAPLIRDQAGRLAFGETLLDCTRTYMGSRLGPMRGRDGNVHRGRPKEGLMAMISHLGAMLPVVAGTLLARRFRGVEGTVGAVNLGDGATSTGAFHEGLNLAAVEKLPLVLVVANNQYAYSTPTSRQFACEDLVDKAVGYGVAGHSVDGTNLEACLDVLDRAVTAARTGGGPQLVIASLLRLVGHGEHDDAGYVDPALRKSPLGADCLELAEQRLLHENWTTSSALHEMQQDAQRQVEEAVATTLREPLPDPDTEDWCPLATRHLCEGGYSPT</sequence>
<dbReference type="InParanoid" id="B4DC32"/>
<dbReference type="RefSeq" id="WP_006983790.1">
    <property type="nucleotide sequence ID" value="NZ_ABVL01000043.1"/>
</dbReference>
<dbReference type="GO" id="GO:0004739">
    <property type="term" value="F:pyruvate dehydrogenase (acetyl-transferring) activity"/>
    <property type="evidence" value="ECO:0007669"/>
    <property type="project" value="TreeGrafter"/>
</dbReference>
<proteinExistence type="predicted"/>
<evidence type="ECO:0000256" key="3">
    <source>
        <dbReference type="ARBA" id="ARBA00023052"/>
    </source>
</evidence>
<evidence type="ECO:0000313" key="5">
    <source>
        <dbReference type="EMBL" id="EDY16006.1"/>
    </source>
</evidence>
<gene>
    <name evidence="5" type="ORF">CfE428DRAFT_6473</name>
</gene>
<keyword evidence="2" id="KW-0560">Oxidoreductase</keyword>
<keyword evidence="6" id="KW-1185">Reference proteome</keyword>
<accession>B4DC32</accession>
<dbReference type="InterPro" id="IPR001017">
    <property type="entry name" value="DH_E1"/>
</dbReference>
<dbReference type="SUPFAM" id="SSF52518">
    <property type="entry name" value="Thiamin diphosphate-binding fold (THDP-binding)"/>
    <property type="match status" value="1"/>
</dbReference>
<dbReference type="Proteomes" id="UP000005824">
    <property type="component" value="Unassembled WGS sequence"/>
</dbReference>
<dbReference type="InterPro" id="IPR050642">
    <property type="entry name" value="PDH_E1_Alpha_Subunit"/>
</dbReference>
<keyword evidence="3" id="KW-0786">Thiamine pyrophosphate</keyword>
<dbReference type="AlphaFoldDB" id="B4DC32"/>
<dbReference type="GO" id="GO:0006086">
    <property type="term" value="P:pyruvate decarboxylation to acetyl-CoA"/>
    <property type="evidence" value="ECO:0007669"/>
    <property type="project" value="TreeGrafter"/>
</dbReference>
<dbReference type="Gene3D" id="3.40.50.970">
    <property type="match status" value="1"/>
</dbReference>
<dbReference type="PANTHER" id="PTHR11516:SF41">
    <property type="entry name" value="3-METHYL-2-OXOBUTANOATE DEHYDROGENASE SUBUNIT ALPHA"/>
    <property type="match status" value="1"/>
</dbReference>
<evidence type="ECO:0000256" key="1">
    <source>
        <dbReference type="ARBA" id="ARBA00001964"/>
    </source>
</evidence>
<evidence type="ECO:0000313" key="6">
    <source>
        <dbReference type="Proteomes" id="UP000005824"/>
    </source>
</evidence>
<dbReference type="Pfam" id="PF00676">
    <property type="entry name" value="E1_dh"/>
    <property type="match status" value="1"/>
</dbReference>
<dbReference type="CDD" id="cd02000">
    <property type="entry name" value="TPP_E1_PDC_ADC_BCADC"/>
    <property type="match status" value="1"/>
</dbReference>
<reference evidence="5 6" key="1">
    <citation type="journal article" date="2011" name="J. Bacteriol.">
        <title>Genome sequence of Chthoniobacter flavus Ellin428, an aerobic heterotrophic soil bacterium.</title>
        <authorList>
            <person name="Kant R."/>
            <person name="van Passel M.W."/>
            <person name="Palva A."/>
            <person name="Lucas S."/>
            <person name="Lapidus A."/>
            <person name="Glavina Del Rio T."/>
            <person name="Dalin E."/>
            <person name="Tice H."/>
            <person name="Bruce D."/>
            <person name="Goodwin L."/>
            <person name="Pitluck S."/>
            <person name="Larimer F.W."/>
            <person name="Land M.L."/>
            <person name="Hauser L."/>
            <person name="Sangwan P."/>
            <person name="de Vos W.M."/>
            <person name="Janssen P.H."/>
            <person name="Smidt H."/>
        </authorList>
    </citation>
    <scope>NUCLEOTIDE SEQUENCE [LARGE SCALE GENOMIC DNA]</scope>
    <source>
        <strain evidence="5 6">Ellin428</strain>
    </source>
</reference>
<evidence type="ECO:0000259" key="4">
    <source>
        <dbReference type="Pfam" id="PF00676"/>
    </source>
</evidence>
<organism evidence="5 6">
    <name type="scientific">Chthoniobacter flavus Ellin428</name>
    <dbReference type="NCBI Taxonomy" id="497964"/>
    <lineage>
        <taxon>Bacteria</taxon>
        <taxon>Pseudomonadati</taxon>
        <taxon>Verrucomicrobiota</taxon>
        <taxon>Spartobacteria</taxon>
        <taxon>Chthoniobacterales</taxon>
        <taxon>Chthoniobacteraceae</taxon>
        <taxon>Chthoniobacter</taxon>
    </lineage>
</organism>
<dbReference type="PANTHER" id="PTHR11516">
    <property type="entry name" value="PYRUVATE DEHYDROGENASE E1 COMPONENT, ALPHA SUBUNIT BACTERIAL AND ORGANELLAR"/>
    <property type="match status" value="1"/>
</dbReference>
<evidence type="ECO:0000256" key="2">
    <source>
        <dbReference type="ARBA" id="ARBA00023002"/>
    </source>
</evidence>
<dbReference type="InterPro" id="IPR029061">
    <property type="entry name" value="THDP-binding"/>
</dbReference>